<dbReference type="Pfam" id="PF01031">
    <property type="entry name" value="Dynamin_M"/>
    <property type="match status" value="1"/>
</dbReference>
<dbReference type="Pfam" id="PF02212">
    <property type="entry name" value="GED"/>
    <property type="match status" value="1"/>
</dbReference>
<dbReference type="GO" id="GO:0008017">
    <property type="term" value="F:microtubule binding"/>
    <property type="evidence" value="ECO:0007669"/>
    <property type="project" value="TreeGrafter"/>
</dbReference>
<reference evidence="3 4" key="1">
    <citation type="submission" date="2016-05" db="EMBL/GenBank/DDBJ databases">
        <title>Comparative genomics of biotechnologically important yeasts.</title>
        <authorList>
            <consortium name="DOE Joint Genome Institute"/>
            <person name="Riley R."/>
            <person name="Haridas S."/>
            <person name="Wolfe K.H."/>
            <person name="Lopes M.R."/>
            <person name="Hittinger C.T."/>
            <person name="Goker M."/>
            <person name="Salamov A."/>
            <person name="Wisecaver J."/>
            <person name="Long T.M."/>
            <person name="Aerts A.L."/>
            <person name="Barry K."/>
            <person name="Choi C."/>
            <person name="Clum A."/>
            <person name="Coughlan A.Y."/>
            <person name="Deshpande S."/>
            <person name="Douglass A.P."/>
            <person name="Hanson S.J."/>
            <person name="Klenk H.-P."/>
            <person name="LaButti K."/>
            <person name="Lapidus A."/>
            <person name="Lindquist E."/>
            <person name="Lipzen A."/>
            <person name="Meier-kolthoff J.P."/>
            <person name="Ohm R.A."/>
            <person name="Otillar R.P."/>
            <person name="Pangilinan J."/>
            <person name="Peng Y."/>
            <person name="Rokas A."/>
            <person name="Rosa C.A."/>
            <person name="Scheuner C."/>
            <person name="Sibirny A.A."/>
            <person name="Slot J.C."/>
            <person name="Stielow J.B."/>
            <person name="Sun H."/>
            <person name="Kurtzman C.P."/>
            <person name="Blackwell M."/>
            <person name="Grigoriev I.V."/>
            <person name="Jeffries T.W."/>
        </authorList>
    </citation>
    <scope>NUCLEOTIDE SEQUENCE [LARGE SCALE GENOMIC DNA]</scope>
    <source>
        <strain evidence="3 4">NRRL YB-4993</strain>
    </source>
</reference>
<dbReference type="Proteomes" id="UP000092555">
    <property type="component" value="Unassembled WGS sequence"/>
</dbReference>
<dbReference type="STRING" id="869754.A0A1A0HDN1"/>
<proteinExistence type="predicted"/>
<dbReference type="EMBL" id="LXTC01000002">
    <property type="protein sequence ID" value="OBA22085.1"/>
    <property type="molecule type" value="Genomic_DNA"/>
</dbReference>
<dbReference type="InterPro" id="IPR000375">
    <property type="entry name" value="Dynamin_stalk"/>
</dbReference>
<organism evidence="3 4">
    <name type="scientific">Metschnikowia bicuspidata var. bicuspidata NRRL YB-4993</name>
    <dbReference type="NCBI Taxonomy" id="869754"/>
    <lineage>
        <taxon>Eukaryota</taxon>
        <taxon>Fungi</taxon>
        <taxon>Dikarya</taxon>
        <taxon>Ascomycota</taxon>
        <taxon>Saccharomycotina</taxon>
        <taxon>Pichiomycetes</taxon>
        <taxon>Metschnikowiaceae</taxon>
        <taxon>Metschnikowia</taxon>
    </lineage>
</organism>
<name>A0A1A0HDN1_9ASCO</name>
<sequence length="270" mass="30706">MADDLKRDESLEDICPDSNQLKGHIMEVMITNFSRDCNEILNGEAKKLSLHELSGGACISFVFYEIFKNGIQTLDSFDQIKDVDIRTIWTTPRAPPCSWGHRLSSLEETYVNTAHLDMLKGSQAMVIVEEKLHPKQQVAVDPKSDRPLPPSQQHTPARKKRLQQMEVHPVLRATGTMTEREQMETVVIKLFIASYYSIVQRAVADLVPKAIMLKLITRCKDDIQKELLQKLYSPPDLADLVKSDLTVQKRKECLKMVEMLRNASEIVSSV</sequence>
<dbReference type="PANTHER" id="PTHR11566">
    <property type="entry name" value="DYNAMIN"/>
    <property type="match status" value="1"/>
</dbReference>
<dbReference type="GO" id="GO:0003924">
    <property type="term" value="F:GTPase activity"/>
    <property type="evidence" value="ECO:0007669"/>
    <property type="project" value="InterPro"/>
</dbReference>
<dbReference type="GO" id="GO:0016020">
    <property type="term" value="C:membrane"/>
    <property type="evidence" value="ECO:0007669"/>
    <property type="project" value="TreeGrafter"/>
</dbReference>
<dbReference type="InterPro" id="IPR003130">
    <property type="entry name" value="GED"/>
</dbReference>
<dbReference type="SMART" id="SM00302">
    <property type="entry name" value="GED"/>
    <property type="match status" value="1"/>
</dbReference>
<evidence type="ECO:0000259" key="2">
    <source>
        <dbReference type="PROSITE" id="PS51388"/>
    </source>
</evidence>
<dbReference type="RefSeq" id="XP_018712581.1">
    <property type="nucleotide sequence ID" value="XM_018853893.1"/>
</dbReference>
<feature type="domain" description="GED" evidence="2">
    <location>
        <begin position="185"/>
        <end position="270"/>
    </location>
</feature>
<dbReference type="PANTHER" id="PTHR11566:SF220">
    <property type="entry name" value="VACUOLAR PROTEIN SORTING-ASSOCIATED PROTEIN 1"/>
    <property type="match status" value="1"/>
</dbReference>
<dbReference type="Gene3D" id="1.20.120.1240">
    <property type="entry name" value="Dynamin, middle domain"/>
    <property type="match status" value="2"/>
</dbReference>
<dbReference type="GO" id="GO:0048312">
    <property type="term" value="P:intracellular distribution of mitochondria"/>
    <property type="evidence" value="ECO:0007669"/>
    <property type="project" value="TreeGrafter"/>
</dbReference>
<dbReference type="GO" id="GO:0000266">
    <property type="term" value="P:mitochondrial fission"/>
    <property type="evidence" value="ECO:0007669"/>
    <property type="project" value="TreeGrafter"/>
</dbReference>
<dbReference type="InterPro" id="IPR020850">
    <property type="entry name" value="GED_dom"/>
</dbReference>
<evidence type="ECO:0000313" key="3">
    <source>
        <dbReference type="EMBL" id="OBA22085.1"/>
    </source>
</evidence>
<gene>
    <name evidence="3" type="ORF">METBIDRAFT_10978</name>
</gene>
<evidence type="ECO:0000313" key="4">
    <source>
        <dbReference type="Proteomes" id="UP000092555"/>
    </source>
</evidence>
<dbReference type="InterPro" id="IPR022812">
    <property type="entry name" value="Dynamin"/>
</dbReference>
<dbReference type="OrthoDB" id="5061070at2759"/>
<dbReference type="GO" id="GO:0005874">
    <property type="term" value="C:microtubule"/>
    <property type="evidence" value="ECO:0007669"/>
    <property type="project" value="TreeGrafter"/>
</dbReference>
<dbReference type="GO" id="GO:0005777">
    <property type="term" value="C:peroxisome"/>
    <property type="evidence" value="ECO:0007669"/>
    <property type="project" value="TreeGrafter"/>
</dbReference>
<dbReference type="GO" id="GO:0016559">
    <property type="term" value="P:peroxisome fission"/>
    <property type="evidence" value="ECO:0007669"/>
    <property type="project" value="TreeGrafter"/>
</dbReference>
<keyword evidence="4" id="KW-1185">Reference proteome</keyword>
<dbReference type="GO" id="GO:0005525">
    <property type="term" value="F:GTP binding"/>
    <property type="evidence" value="ECO:0007669"/>
    <property type="project" value="InterPro"/>
</dbReference>
<accession>A0A1A0HDN1</accession>
<dbReference type="PROSITE" id="PS51388">
    <property type="entry name" value="GED"/>
    <property type="match status" value="1"/>
</dbReference>
<feature type="region of interest" description="Disordered" evidence="1">
    <location>
        <begin position="138"/>
        <end position="163"/>
    </location>
</feature>
<dbReference type="GO" id="GO:0006897">
    <property type="term" value="P:endocytosis"/>
    <property type="evidence" value="ECO:0007669"/>
    <property type="project" value="TreeGrafter"/>
</dbReference>
<dbReference type="GeneID" id="30026869"/>
<protein>
    <submittedName>
        <fullName evidence="3">GED-domain-containing protein</fullName>
    </submittedName>
</protein>
<comment type="caution">
    <text evidence="3">The sequence shown here is derived from an EMBL/GenBank/DDBJ whole genome shotgun (WGS) entry which is preliminary data.</text>
</comment>
<dbReference type="AlphaFoldDB" id="A0A1A0HDN1"/>
<evidence type="ECO:0000256" key="1">
    <source>
        <dbReference type="SAM" id="MobiDB-lite"/>
    </source>
</evidence>